<evidence type="ECO:0000256" key="6">
    <source>
        <dbReference type="ARBA" id="ARBA00023136"/>
    </source>
</evidence>
<dbReference type="AlphaFoldDB" id="A0AAV8UNV5"/>
<keyword evidence="11" id="KW-1185">Reference proteome</keyword>
<comment type="function">
    <text evidence="1">Fluoride channel required for the rapid expulsion of cytoplasmic fluoride.</text>
</comment>
<reference evidence="10 11" key="1">
    <citation type="journal article" date="2023" name="Nat. Commun.">
        <title>Origin of minicircular mitochondrial genomes in red algae.</title>
        <authorList>
            <person name="Lee Y."/>
            <person name="Cho C.H."/>
            <person name="Lee Y.M."/>
            <person name="Park S.I."/>
            <person name="Yang J.H."/>
            <person name="West J.A."/>
            <person name="Bhattacharya D."/>
            <person name="Yoon H.S."/>
        </authorList>
    </citation>
    <scope>NUCLEOTIDE SEQUENCE [LARGE SCALE GENOMIC DNA]</scope>
    <source>
        <strain evidence="10 11">CCMP1338</strain>
        <tissue evidence="10">Whole cell</tissue>
    </source>
</reference>
<feature type="transmembrane region" description="Helical" evidence="9">
    <location>
        <begin position="38"/>
        <end position="54"/>
    </location>
</feature>
<sequence>MTFEGIMDLVAVSLGAVGGALARYGVTKWERTAAISPWNIVGVNTLGSFVLGAASSSKGLSDRARLLVGVGFCGSFTTFSTYTVYAAGLMKAKDLNAAGMYLFVSNVAGILAAILGARLLPSEY</sequence>
<evidence type="ECO:0000256" key="1">
    <source>
        <dbReference type="ARBA" id="ARBA00002598"/>
    </source>
</evidence>
<keyword evidence="4 9" id="KW-0812">Transmembrane</keyword>
<dbReference type="HAMAP" id="MF_00454">
    <property type="entry name" value="FluC"/>
    <property type="match status" value="1"/>
</dbReference>
<feature type="transmembrane region" description="Helical" evidence="9">
    <location>
        <begin position="66"/>
        <end position="88"/>
    </location>
</feature>
<evidence type="ECO:0000256" key="9">
    <source>
        <dbReference type="SAM" id="Phobius"/>
    </source>
</evidence>
<dbReference type="PANTHER" id="PTHR28259:SF1">
    <property type="entry name" value="FLUORIDE EXPORT PROTEIN 1-RELATED"/>
    <property type="match status" value="1"/>
</dbReference>
<dbReference type="Proteomes" id="UP001157974">
    <property type="component" value="Unassembled WGS sequence"/>
</dbReference>
<keyword evidence="3" id="KW-1003">Cell membrane</keyword>
<accession>A0AAV8UNV5</accession>
<dbReference type="GO" id="GO:0005886">
    <property type="term" value="C:plasma membrane"/>
    <property type="evidence" value="ECO:0007669"/>
    <property type="project" value="UniProtKB-SubCell"/>
</dbReference>
<organism evidence="10 11">
    <name type="scientific">Rhodosorus marinus</name>
    <dbReference type="NCBI Taxonomy" id="101924"/>
    <lineage>
        <taxon>Eukaryota</taxon>
        <taxon>Rhodophyta</taxon>
        <taxon>Stylonematophyceae</taxon>
        <taxon>Stylonematales</taxon>
        <taxon>Stylonemataceae</taxon>
        <taxon>Rhodosorus</taxon>
    </lineage>
</organism>
<keyword evidence="5 9" id="KW-1133">Transmembrane helix</keyword>
<comment type="similarity">
    <text evidence="7">Belongs to the fluoride channel Fluc/FEX (TC 1.A.43) family.</text>
</comment>
<dbReference type="PANTHER" id="PTHR28259">
    <property type="entry name" value="FLUORIDE EXPORT PROTEIN 1-RELATED"/>
    <property type="match status" value="1"/>
</dbReference>
<dbReference type="InterPro" id="IPR003691">
    <property type="entry name" value="FluC"/>
</dbReference>
<dbReference type="Pfam" id="PF02537">
    <property type="entry name" value="CRCB"/>
    <property type="match status" value="1"/>
</dbReference>
<dbReference type="EMBL" id="JAMWBK010000008">
    <property type="protein sequence ID" value="KAJ8902768.1"/>
    <property type="molecule type" value="Genomic_DNA"/>
</dbReference>
<evidence type="ECO:0000313" key="10">
    <source>
        <dbReference type="EMBL" id="KAJ8902768.1"/>
    </source>
</evidence>
<evidence type="ECO:0008006" key="12">
    <source>
        <dbReference type="Google" id="ProtNLM"/>
    </source>
</evidence>
<comment type="catalytic activity">
    <reaction evidence="8">
        <text>fluoride(in) = fluoride(out)</text>
        <dbReference type="Rhea" id="RHEA:76159"/>
        <dbReference type="ChEBI" id="CHEBI:17051"/>
    </reaction>
    <physiologicalReaction direction="left-to-right" evidence="8">
        <dbReference type="Rhea" id="RHEA:76160"/>
    </physiologicalReaction>
</comment>
<feature type="transmembrane region" description="Helical" evidence="9">
    <location>
        <begin position="100"/>
        <end position="120"/>
    </location>
</feature>
<keyword evidence="6 9" id="KW-0472">Membrane</keyword>
<protein>
    <recommendedName>
        <fullName evidence="12">Fluoride ion transporter CrcB</fullName>
    </recommendedName>
</protein>
<dbReference type="GO" id="GO:1903425">
    <property type="term" value="F:fluoride transmembrane transporter activity"/>
    <property type="evidence" value="ECO:0007669"/>
    <property type="project" value="TreeGrafter"/>
</dbReference>
<evidence type="ECO:0000256" key="3">
    <source>
        <dbReference type="ARBA" id="ARBA00022475"/>
    </source>
</evidence>
<evidence type="ECO:0000256" key="8">
    <source>
        <dbReference type="ARBA" id="ARBA00035585"/>
    </source>
</evidence>
<evidence type="ECO:0000256" key="4">
    <source>
        <dbReference type="ARBA" id="ARBA00022692"/>
    </source>
</evidence>
<name>A0AAV8UNV5_9RHOD</name>
<evidence type="ECO:0000313" key="11">
    <source>
        <dbReference type="Proteomes" id="UP001157974"/>
    </source>
</evidence>
<evidence type="ECO:0000256" key="7">
    <source>
        <dbReference type="ARBA" id="ARBA00035120"/>
    </source>
</evidence>
<gene>
    <name evidence="10" type="ORF">NDN08_006088</name>
</gene>
<evidence type="ECO:0000256" key="5">
    <source>
        <dbReference type="ARBA" id="ARBA00022989"/>
    </source>
</evidence>
<comment type="caution">
    <text evidence="10">The sequence shown here is derived from an EMBL/GenBank/DDBJ whole genome shotgun (WGS) entry which is preliminary data.</text>
</comment>
<proteinExistence type="inferred from homology"/>
<comment type="subcellular location">
    <subcellularLocation>
        <location evidence="2">Cell membrane</location>
        <topology evidence="2">Multi-pass membrane protein</topology>
    </subcellularLocation>
</comment>
<evidence type="ECO:0000256" key="2">
    <source>
        <dbReference type="ARBA" id="ARBA00004651"/>
    </source>
</evidence>